<accession>A0A8H6XL90</accession>
<evidence type="ECO:0000313" key="2">
    <source>
        <dbReference type="Proteomes" id="UP000620124"/>
    </source>
</evidence>
<reference evidence="1" key="1">
    <citation type="submission" date="2020-05" db="EMBL/GenBank/DDBJ databases">
        <title>Mycena genomes resolve the evolution of fungal bioluminescence.</title>
        <authorList>
            <person name="Tsai I.J."/>
        </authorList>
    </citation>
    <scope>NUCLEOTIDE SEQUENCE</scope>
    <source>
        <strain evidence="1">CCC161011</strain>
    </source>
</reference>
<dbReference type="SUPFAM" id="SSF51695">
    <property type="entry name" value="PLC-like phosphodiesterases"/>
    <property type="match status" value="1"/>
</dbReference>
<sequence>MPGSIKCPSCNGCGYALASTLLRCRPQVCSLACPLAIPHARDTTNTHTPPVANRAPASLPTMPALSLVPLLVRMILAGPVLLRADDSYLTLSMASNPGWMLKVPDGTSLASIPIPGTYEFVAIFGGDLAECQETFGASDTLTAQLNAGMFDTHLRIKTDHRFTLHHGAVYQNANFDDLLNRSTRSSLSIRLKAS</sequence>
<name>A0A8H6XL90_9AGAR</name>
<proteinExistence type="predicted"/>
<gene>
    <name evidence="1" type="ORF">MVEN_01841900</name>
</gene>
<comment type="caution">
    <text evidence="1">The sequence shown here is derived from an EMBL/GenBank/DDBJ whole genome shotgun (WGS) entry which is preliminary data.</text>
</comment>
<dbReference type="InterPro" id="IPR017946">
    <property type="entry name" value="PLC-like_Pdiesterase_TIM-brl"/>
</dbReference>
<evidence type="ECO:0000313" key="1">
    <source>
        <dbReference type="EMBL" id="KAF7342517.1"/>
    </source>
</evidence>
<dbReference type="EMBL" id="JACAZI010000017">
    <property type="protein sequence ID" value="KAF7342517.1"/>
    <property type="molecule type" value="Genomic_DNA"/>
</dbReference>
<dbReference type="Gene3D" id="3.20.20.190">
    <property type="entry name" value="Phosphatidylinositol (PI) phosphodiesterase"/>
    <property type="match status" value="1"/>
</dbReference>
<dbReference type="Proteomes" id="UP000620124">
    <property type="component" value="Unassembled WGS sequence"/>
</dbReference>
<protein>
    <submittedName>
        <fullName evidence="1">Phosphatidylinositol-specific phospholipase C domain-containing protein</fullName>
    </submittedName>
</protein>
<organism evidence="1 2">
    <name type="scientific">Mycena venus</name>
    <dbReference type="NCBI Taxonomy" id="2733690"/>
    <lineage>
        <taxon>Eukaryota</taxon>
        <taxon>Fungi</taxon>
        <taxon>Dikarya</taxon>
        <taxon>Basidiomycota</taxon>
        <taxon>Agaricomycotina</taxon>
        <taxon>Agaricomycetes</taxon>
        <taxon>Agaricomycetidae</taxon>
        <taxon>Agaricales</taxon>
        <taxon>Marasmiineae</taxon>
        <taxon>Mycenaceae</taxon>
        <taxon>Mycena</taxon>
    </lineage>
</organism>
<dbReference type="AlphaFoldDB" id="A0A8H6XL90"/>
<dbReference type="GO" id="GO:0008081">
    <property type="term" value="F:phosphoric diester hydrolase activity"/>
    <property type="evidence" value="ECO:0007669"/>
    <property type="project" value="InterPro"/>
</dbReference>
<dbReference type="GO" id="GO:0006629">
    <property type="term" value="P:lipid metabolic process"/>
    <property type="evidence" value="ECO:0007669"/>
    <property type="project" value="InterPro"/>
</dbReference>
<dbReference type="OrthoDB" id="1046782at2759"/>
<keyword evidence="2" id="KW-1185">Reference proteome</keyword>